<evidence type="ECO:0000313" key="3">
    <source>
        <dbReference type="Proteomes" id="UP001595704"/>
    </source>
</evidence>
<name>A0ABV7UL32_9HYPH</name>
<protein>
    <recommendedName>
        <fullName evidence="4">CorA-like Mg2+ transporter protein</fullName>
    </recommendedName>
</protein>
<evidence type="ECO:0008006" key="4">
    <source>
        <dbReference type="Google" id="ProtNLM"/>
    </source>
</evidence>
<reference evidence="3" key="1">
    <citation type="journal article" date="2019" name="Int. J. Syst. Evol. Microbiol.">
        <title>The Global Catalogue of Microorganisms (GCM) 10K type strain sequencing project: providing services to taxonomists for standard genome sequencing and annotation.</title>
        <authorList>
            <consortium name="The Broad Institute Genomics Platform"/>
            <consortium name="The Broad Institute Genome Sequencing Center for Infectious Disease"/>
            <person name="Wu L."/>
            <person name="Ma J."/>
        </authorList>
    </citation>
    <scope>NUCLEOTIDE SEQUENCE [LARGE SCALE GENOMIC DNA]</scope>
    <source>
        <strain evidence="3">KCTC 42282</strain>
    </source>
</reference>
<accession>A0ABV7UL32</accession>
<keyword evidence="1" id="KW-1133">Transmembrane helix</keyword>
<dbReference type="Proteomes" id="UP001595704">
    <property type="component" value="Unassembled WGS sequence"/>
</dbReference>
<feature type="transmembrane region" description="Helical" evidence="1">
    <location>
        <begin position="458"/>
        <end position="482"/>
    </location>
</feature>
<organism evidence="2 3">
    <name type="scientific">Camelimonas fluminis</name>
    <dbReference type="NCBI Taxonomy" id="1576911"/>
    <lineage>
        <taxon>Bacteria</taxon>
        <taxon>Pseudomonadati</taxon>
        <taxon>Pseudomonadota</taxon>
        <taxon>Alphaproteobacteria</taxon>
        <taxon>Hyphomicrobiales</taxon>
        <taxon>Chelatococcaceae</taxon>
        <taxon>Camelimonas</taxon>
    </lineage>
</organism>
<keyword evidence="3" id="KW-1185">Reference proteome</keyword>
<evidence type="ECO:0000256" key="1">
    <source>
        <dbReference type="SAM" id="Phobius"/>
    </source>
</evidence>
<keyword evidence="1" id="KW-0472">Membrane</keyword>
<dbReference type="RefSeq" id="WP_191319261.1">
    <property type="nucleotide sequence ID" value="NZ_BNCG01000007.1"/>
</dbReference>
<dbReference type="EMBL" id="JBHRYC010000093">
    <property type="protein sequence ID" value="MFC3639432.1"/>
    <property type="molecule type" value="Genomic_DNA"/>
</dbReference>
<comment type="caution">
    <text evidence="2">The sequence shown here is derived from an EMBL/GenBank/DDBJ whole genome shotgun (WGS) entry which is preliminary data.</text>
</comment>
<sequence length="553" mass="62571">MDQQRPMVREFRQILLWPVQLSPLSGADASMRHAERLARLASQWEEASDTFAGDGSGFEERHYAEFAAFMPAVQRFLYGESDQPRAGASYGASPVRIFRRRDVATVRAQFQPESAPVDFTVVRAALYFFYDIDLAIITTELLCHDLTLDQAQEALFRLGRVYPTTWEADGSGTNCCASISLLDAAGAVLAVSDYAHKTRYLDFVRAHRTPRIASHWQYLMDPLAPEHEQATDGREPIRFRPLEHQRLPVFGCLAVDHPLAISREDWMRLALVAPSGPRGVAPFAPGFLADFEARYCYDRFWEPAGGHNQIATRILCSGQAFIMVGDAADPRYADPATGITCQFRRQYFLLGLIAHFHRAALLIFRDRLVTAISGLTDYAPETVKRFKRAVRLTHENFLRFGHRYWFQEVSNQAPAHDLFAMWGRHLELNGLFAEVRREVLDMIDYLDSDSFRRQANTVVRLTVVTFFGLIGSLTVGFIGAGLVSVSGRGALEKVFHVLAVIIPVTALILYTAKKSHRLAEFLDAISDERRTFSHKARAFLRIWRRSSDRPPRG</sequence>
<proteinExistence type="predicted"/>
<feature type="transmembrane region" description="Helical" evidence="1">
    <location>
        <begin position="494"/>
        <end position="512"/>
    </location>
</feature>
<gene>
    <name evidence="2" type="ORF">ACFONL_19010</name>
</gene>
<keyword evidence="1" id="KW-0812">Transmembrane</keyword>
<evidence type="ECO:0000313" key="2">
    <source>
        <dbReference type="EMBL" id="MFC3639432.1"/>
    </source>
</evidence>